<gene>
    <name evidence="1" type="ORF">SIID45300_02791</name>
</gene>
<accession>A0ABQ0CC39</accession>
<dbReference type="EMBL" id="BAAFGK010000005">
    <property type="protein sequence ID" value="GAB0058442.1"/>
    <property type="molecule type" value="Genomic_DNA"/>
</dbReference>
<protein>
    <submittedName>
        <fullName evidence="1">Uncharacterized protein</fullName>
    </submittedName>
</protein>
<keyword evidence="2" id="KW-1185">Reference proteome</keyword>
<evidence type="ECO:0000313" key="2">
    <source>
        <dbReference type="Proteomes" id="UP001628193"/>
    </source>
</evidence>
<proteinExistence type="predicted"/>
<dbReference type="Proteomes" id="UP001628193">
    <property type="component" value="Unassembled WGS sequence"/>
</dbReference>
<name>A0ABQ0CC39_9PROT</name>
<evidence type="ECO:0000313" key="1">
    <source>
        <dbReference type="EMBL" id="GAB0058442.1"/>
    </source>
</evidence>
<organism evidence="1 2">
    <name type="scientific">Candidatus Magnetaquiglobus chichijimensis</name>
    <dbReference type="NCBI Taxonomy" id="3141448"/>
    <lineage>
        <taxon>Bacteria</taxon>
        <taxon>Pseudomonadati</taxon>
        <taxon>Pseudomonadota</taxon>
        <taxon>Magnetococcia</taxon>
        <taxon>Magnetococcales</taxon>
        <taxon>Candidatus Magnetaquicoccaceae</taxon>
        <taxon>Candidatus Magnetaquiglobus</taxon>
    </lineage>
</organism>
<reference evidence="1 2" key="1">
    <citation type="submission" date="2024-09" db="EMBL/GenBank/DDBJ databases">
        <title>Draft genome sequence of Candidatus Magnetaquicoccaceae bacterium FCR-1.</title>
        <authorList>
            <person name="Shimoshige H."/>
            <person name="Shimamura S."/>
            <person name="Taoka A."/>
            <person name="Kobayashi H."/>
            <person name="Maekawa T."/>
        </authorList>
    </citation>
    <scope>NUCLEOTIDE SEQUENCE [LARGE SCALE GENOMIC DNA]</scope>
    <source>
        <strain evidence="1 2">FCR-1</strain>
    </source>
</reference>
<sequence length="49" mass="5718">MCRPFVTGEKLEQMLALPEAETFIANVTTYSMEAFYDCFSFFLRPMVKL</sequence>
<comment type="caution">
    <text evidence="1">The sequence shown here is derived from an EMBL/GenBank/DDBJ whole genome shotgun (WGS) entry which is preliminary data.</text>
</comment>